<evidence type="ECO:0008006" key="3">
    <source>
        <dbReference type="Google" id="ProtNLM"/>
    </source>
</evidence>
<reference evidence="1" key="1">
    <citation type="submission" date="2023-03" db="EMBL/GenBank/DDBJ databases">
        <title>Massive genome expansion in bonnet fungi (Mycena s.s.) driven by repeated elements and novel gene families across ecological guilds.</title>
        <authorList>
            <consortium name="Lawrence Berkeley National Laboratory"/>
            <person name="Harder C.B."/>
            <person name="Miyauchi S."/>
            <person name="Viragh M."/>
            <person name="Kuo A."/>
            <person name="Thoen E."/>
            <person name="Andreopoulos B."/>
            <person name="Lu D."/>
            <person name="Skrede I."/>
            <person name="Drula E."/>
            <person name="Henrissat B."/>
            <person name="Morin E."/>
            <person name="Kohler A."/>
            <person name="Barry K."/>
            <person name="LaButti K."/>
            <person name="Morin E."/>
            <person name="Salamov A."/>
            <person name="Lipzen A."/>
            <person name="Mereny Z."/>
            <person name="Hegedus B."/>
            <person name="Baldrian P."/>
            <person name="Stursova M."/>
            <person name="Weitz H."/>
            <person name="Taylor A."/>
            <person name="Grigoriev I.V."/>
            <person name="Nagy L.G."/>
            <person name="Martin F."/>
            <person name="Kauserud H."/>
        </authorList>
    </citation>
    <scope>NUCLEOTIDE SEQUENCE</scope>
    <source>
        <strain evidence="1">CBHHK200</strain>
    </source>
</reference>
<keyword evidence="2" id="KW-1185">Reference proteome</keyword>
<protein>
    <recommendedName>
        <fullName evidence="3">F-box domain-containing protein</fullName>
    </recommendedName>
</protein>
<name>A0AAD6T4Z2_9AGAR</name>
<dbReference type="AlphaFoldDB" id="A0AAD6T4Z2"/>
<dbReference type="EMBL" id="JARJCM010000034">
    <property type="protein sequence ID" value="KAJ7037908.1"/>
    <property type="molecule type" value="Genomic_DNA"/>
</dbReference>
<dbReference type="Proteomes" id="UP001218188">
    <property type="component" value="Unassembled WGS sequence"/>
</dbReference>
<gene>
    <name evidence="1" type="ORF">C8F04DRAFT_1393271</name>
</gene>
<sequence length="331" mass="36852">MESPSASDERRTKYSPVLTLPIEMVAEIFMHFLPVYPLCPPLVGLESPALLTQICHPWREIALATPVLWRAISLSFDRDSPFELQVSSFEHQVEISDSWLSRSRSLPLSIRVDAPTITLSPFFARIIPHRQRWEYLHMHGVATFELVAIDGPMPLLRCLDLSLALAPHDLVVVFKDTPLLNTALLNSHAAMLTLPWAQLTSLTLNTVSARACFPILRSASNLVHCDLFVARNYVETQTPSVTLPRLTSLVFNVPNIDNFGVGGVLILPALRDLTIVDRIRNFVPIPTLTAFIARAGCTKLEAVCVSDSGVVSEEEYRAVFPSIRAFTFIGR</sequence>
<comment type="caution">
    <text evidence="1">The sequence shown here is derived from an EMBL/GenBank/DDBJ whole genome shotgun (WGS) entry which is preliminary data.</text>
</comment>
<proteinExistence type="predicted"/>
<evidence type="ECO:0000313" key="2">
    <source>
        <dbReference type="Proteomes" id="UP001218188"/>
    </source>
</evidence>
<evidence type="ECO:0000313" key="1">
    <source>
        <dbReference type="EMBL" id="KAJ7037908.1"/>
    </source>
</evidence>
<organism evidence="1 2">
    <name type="scientific">Mycena alexandri</name>
    <dbReference type="NCBI Taxonomy" id="1745969"/>
    <lineage>
        <taxon>Eukaryota</taxon>
        <taxon>Fungi</taxon>
        <taxon>Dikarya</taxon>
        <taxon>Basidiomycota</taxon>
        <taxon>Agaricomycotina</taxon>
        <taxon>Agaricomycetes</taxon>
        <taxon>Agaricomycetidae</taxon>
        <taxon>Agaricales</taxon>
        <taxon>Marasmiineae</taxon>
        <taxon>Mycenaceae</taxon>
        <taxon>Mycena</taxon>
    </lineage>
</organism>
<accession>A0AAD6T4Z2</accession>